<keyword evidence="3" id="KW-1185">Reference proteome</keyword>
<gene>
    <name evidence="2" type="ORF">PLOB_00019484</name>
</gene>
<accession>A0ABN8RK01</accession>
<evidence type="ECO:0000313" key="2">
    <source>
        <dbReference type="EMBL" id="CAH3177652.1"/>
    </source>
</evidence>
<keyword evidence="1" id="KW-0732">Signal</keyword>
<comment type="caution">
    <text evidence="2">The sequence shown here is derived from an EMBL/GenBank/DDBJ whole genome shotgun (WGS) entry which is preliminary data.</text>
</comment>
<name>A0ABN8RK01_9CNID</name>
<organism evidence="2 3">
    <name type="scientific">Porites lobata</name>
    <dbReference type="NCBI Taxonomy" id="104759"/>
    <lineage>
        <taxon>Eukaryota</taxon>
        <taxon>Metazoa</taxon>
        <taxon>Cnidaria</taxon>
        <taxon>Anthozoa</taxon>
        <taxon>Hexacorallia</taxon>
        <taxon>Scleractinia</taxon>
        <taxon>Fungiina</taxon>
        <taxon>Poritidae</taxon>
        <taxon>Porites</taxon>
    </lineage>
</organism>
<reference evidence="2 3" key="1">
    <citation type="submission" date="2022-05" db="EMBL/GenBank/DDBJ databases">
        <authorList>
            <consortium name="Genoscope - CEA"/>
            <person name="William W."/>
        </authorList>
    </citation>
    <scope>NUCLEOTIDE SEQUENCE [LARGE SCALE GENOMIC DNA]</scope>
</reference>
<evidence type="ECO:0000313" key="3">
    <source>
        <dbReference type="Proteomes" id="UP001159405"/>
    </source>
</evidence>
<dbReference type="EMBL" id="CALNXK010000228">
    <property type="protein sequence ID" value="CAH3177652.1"/>
    <property type="molecule type" value="Genomic_DNA"/>
</dbReference>
<evidence type="ECO:0000256" key="1">
    <source>
        <dbReference type="SAM" id="SignalP"/>
    </source>
</evidence>
<dbReference type="Proteomes" id="UP001159405">
    <property type="component" value="Unassembled WGS sequence"/>
</dbReference>
<protein>
    <submittedName>
        <fullName evidence="2">Uncharacterized protein</fullName>
    </submittedName>
</protein>
<feature type="signal peptide" evidence="1">
    <location>
        <begin position="1"/>
        <end position="18"/>
    </location>
</feature>
<sequence>MFTTPCWLFIVILPSVFGCGFSGRTRNSKEDCYGPSKPLPPGLARAAELPEHTIVCLRHLRMIESQDNRCSAPFQEKHSKKLTEIPATHYGIIDNYGRKNENFRPGSKWCHACKRKFYKKQKEKKMDMMTSLTEKETEFYQLYQKEAEKCHTLTTQMEMLKQQLSGITESTIDKKLEEFQKALYRHQVTTPDIKIYDTDSMKQFVNKNSPGLFQDLLTCVTGGKSLSENRRKLQEQRVVALLHILAYFRSQKTSALQKDSGLHASNCGMSLQGLSSGQVLGYSTTPRTIQQLKANLSVQHTSFICQQFHRVNELQCFIVLMLDDFHNIHSLHTPSQLVRTNVIHMASCLADVHPSVHAVPRPAFPLHRQVTINVNGEQRTCAGGIDINDVLQTITNSLRNMNKQFWDQLPSYMQSLDPGRLQTALHELRVYSDPTTQDIETLETCMLVDEFQQDLKSMEHYKMALERVLNKCPQLNMYSKKFVVPLPADWPGWYYPKKLIASGWNPNISIIPEQGPFHVCLNAYEDVLLNFKFFF</sequence>
<feature type="chain" id="PRO_5046572328" evidence="1">
    <location>
        <begin position="19"/>
        <end position="535"/>
    </location>
</feature>
<proteinExistence type="predicted"/>